<reference evidence="2" key="1">
    <citation type="submission" date="2022-02" db="EMBL/GenBank/DDBJ databases">
        <title>Atlantic sturgeon de novo genome assembly.</title>
        <authorList>
            <person name="Stock M."/>
            <person name="Klopp C."/>
            <person name="Guiguen Y."/>
            <person name="Cabau C."/>
            <person name="Parinello H."/>
            <person name="Santidrian Yebra-Pimentel E."/>
            <person name="Kuhl H."/>
            <person name="Dirks R.P."/>
            <person name="Guessner J."/>
            <person name="Wuertz S."/>
            <person name="Du K."/>
            <person name="Schartl M."/>
        </authorList>
    </citation>
    <scope>NUCLEOTIDE SEQUENCE</scope>
    <source>
        <strain evidence="2">STURGEONOMICS-FGT-2020</strain>
        <tissue evidence="2">Whole blood</tissue>
    </source>
</reference>
<dbReference type="InterPro" id="IPR001683">
    <property type="entry name" value="PX_dom"/>
</dbReference>
<evidence type="ECO:0000259" key="1">
    <source>
        <dbReference type="PROSITE" id="PS50195"/>
    </source>
</evidence>
<dbReference type="PROSITE" id="PS50195">
    <property type="entry name" value="PX"/>
    <property type="match status" value="1"/>
</dbReference>
<dbReference type="InterPro" id="IPR051228">
    <property type="entry name" value="NADPH_Oxidase/PX-Domain"/>
</dbReference>
<protein>
    <submittedName>
        <fullName evidence="2">Neutrophil cytosol factor 4</fullName>
    </submittedName>
</protein>
<dbReference type="PANTHER" id="PTHR15706:SF20">
    <property type="entry name" value="NEUTROPHIL CYTOSOL FACTOR 4"/>
    <property type="match status" value="1"/>
</dbReference>
<keyword evidence="3" id="KW-1185">Reference proteome</keyword>
<dbReference type="GO" id="GO:0035091">
    <property type="term" value="F:phosphatidylinositol binding"/>
    <property type="evidence" value="ECO:0007669"/>
    <property type="project" value="InterPro"/>
</dbReference>
<dbReference type="Proteomes" id="UP001230051">
    <property type="component" value="Unassembled WGS sequence"/>
</dbReference>
<feature type="domain" description="PX" evidence="1">
    <location>
        <begin position="19"/>
        <end position="90"/>
    </location>
</feature>
<dbReference type="GO" id="GO:0016176">
    <property type="term" value="F:superoxide-generating NADPH oxidase activator activity"/>
    <property type="evidence" value="ECO:0007669"/>
    <property type="project" value="TreeGrafter"/>
</dbReference>
<dbReference type="GO" id="GO:0005737">
    <property type="term" value="C:cytoplasm"/>
    <property type="evidence" value="ECO:0007669"/>
    <property type="project" value="TreeGrafter"/>
</dbReference>
<gene>
    <name evidence="2" type="primary">Ncf4</name>
    <name evidence="2" type="ORF">AOXY_G27174</name>
</gene>
<proteinExistence type="predicted"/>
<dbReference type="GO" id="GO:0043020">
    <property type="term" value="C:NADPH oxidase complex"/>
    <property type="evidence" value="ECO:0007669"/>
    <property type="project" value="TreeGrafter"/>
</dbReference>
<sequence length="90" mass="10657">MSLPRQLRDESDFDQLPNNIPISAAIADIEERTGFSAYYEFVIEVKTKGASKYLIYRRYRRFFTFNEKLQERFSAENQTGPYTCLLPFSR</sequence>
<evidence type="ECO:0000313" key="2">
    <source>
        <dbReference type="EMBL" id="KAK1155372.1"/>
    </source>
</evidence>
<dbReference type="GO" id="GO:0042554">
    <property type="term" value="P:superoxide anion generation"/>
    <property type="evidence" value="ECO:0007669"/>
    <property type="project" value="TreeGrafter"/>
</dbReference>
<dbReference type="SUPFAM" id="SSF64268">
    <property type="entry name" value="PX domain"/>
    <property type="match status" value="1"/>
</dbReference>
<dbReference type="AlphaFoldDB" id="A0AAD8FXG2"/>
<dbReference type="EMBL" id="JAGXEW010000031">
    <property type="protein sequence ID" value="KAK1155372.1"/>
    <property type="molecule type" value="Genomic_DNA"/>
</dbReference>
<comment type="caution">
    <text evidence="2">The sequence shown here is derived from an EMBL/GenBank/DDBJ whole genome shotgun (WGS) entry which is preliminary data.</text>
</comment>
<name>A0AAD8FXG2_ACIOX</name>
<accession>A0AAD8FXG2</accession>
<dbReference type="Gene3D" id="3.30.1520.10">
    <property type="entry name" value="Phox-like domain"/>
    <property type="match status" value="1"/>
</dbReference>
<organism evidence="2 3">
    <name type="scientific">Acipenser oxyrinchus oxyrinchus</name>
    <dbReference type="NCBI Taxonomy" id="40147"/>
    <lineage>
        <taxon>Eukaryota</taxon>
        <taxon>Metazoa</taxon>
        <taxon>Chordata</taxon>
        <taxon>Craniata</taxon>
        <taxon>Vertebrata</taxon>
        <taxon>Euteleostomi</taxon>
        <taxon>Actinopterygii</taxon>
        <taxon>Chondrostei</taxon>
        <taxon>Acipenseriformes</taxon>
        <taxon>Acipenseridae</taxon>
        <taxon>Acipenser</taxon>
    </lineage>
</organism>
<dbReference type="PANTHER" id="PTHR15706">
    <property type="entry name" value="SH3 MULTIPLE DOMAIN"/>
    <property type="match status" value="1"/>
</dbReference>
<dbReference type="InterPro" id="IPR036871">
    <property type="entry name" value="PX_dom_sf"/>
</dbReference>
<evidence type="ECO:0000313" key="3">
    <source>
        <dbReference type="Proteomes" id="UP001230051"/>
    </source>
</evidence>